<evidence type="ECO:0000313" key="3">
    <source>
        <dbReference type="Proteomes" id="UP001162483"/>
    </source>
</evidence>
<accession>A0ABN9F641</accession>
<feature type="non-terminal residue" evidence="2">
    <location>
        <position position="183"/>
    </location>
</feature>
<dbReference type="Proteomes" id="UP001162483">
    <property type="component" value="Unassembled WGS sequence"/>
</dbReference>
<protein>
    <submittedName>
        <fullName evidence="2">Uncharacterized protein</fullName>
    </submittedName>
</protein>
<evidence type="ECO:0000256" key="1">
    <source>
        <dbReference type="SAM" id="MobiDB-lite"/>
    </source>
</evidence>
<sequence length="183" mass="20880">MLTQQQNAEGYVNICGGQYYKKVFFEPEDEDIERCEMFLIKKNENPAQKDKMELKVEDHLLELGDLSIARMFFDILCDSSGINVDTFESFNTGNSLGCSGWMDSFGKKEIHRCNSDISAYQESGYNSYGLHDSPIDFLDIDRLNTSYFCQLSDIEGDCIPKSPPSSVKDNCLYQKEEEHSESP</sequence>
<gene>
    <name evidence="2" type="ORF">SPARVUS_LOCUS11189920</name>
</gene>
<name>A0ABN9F641_9NEOB</name>
<dbReference type="EMBL" id="CATNWA010016264">
    <property type="protein sequence ID" value="CAI9591277.1"/>
    <property type="molecule type" value="Genomic_DNA"/>
</dbReference>
<feature type="region of interest" description="Disordered" evidence="1">
    <location>
        <begin position="162"/>
        <end position="183"/>
    </location>
</feature>
<keyword evidence="3" id="KW-1185">Reference proteome</keyword>
<feature type="compositionally biased region" description="Basic and acidic residues" evidence="1">
    <location>
        <begin position="174"/>
        <end position="183"/>
    </location>
</feature>
<proteinExistence type="predicted"/>
<organism evidence="2 3">
    <name type="scientific">Staurois parvus</name>
    <dbReference type="NCBI Taxonomy" id="386267"/>
    <lineage>
        <taxon>Eukaryota</taxon>
        <taxon>Metazoa</taxon>
        <taxon>Chordata</taxon>
        <taxon>Craniata</taxon>
        <taxon>Vertebrata</taxon>
        <taxon>Euteleostomi</taxon>
        <taxon>Amphibia</taxon>
        <taxon>Batrachia</taxon>
        <taxon>Anura</taxon>
        <taxon>Neobatrachia</taxon>
        <taxon>Ranoidea</taxon>
        <taxon>Ranidae</taxon>
        <taxon>Staurois</taxon>
    </lineage>
</organism>
<comment type="caution">
    <text evidence="2">The sequence shown here is derived from an EMBL/GenBank/DDBJ whole genome shotgun (WGS) entry which is preliminary data.</text>
</comment>
<reference evidence="2" key="1">
    <citation type="submission" date="2023-05" db="EMBL/GenBank/DDBJ databases">
        <authorList>
            <person name="Stuckert A."/>
        </authorList>
    </citation>
    <scope>NUCLEOTIDE SEQUENCE</scope>
</reference>
<evidence type="ECO:0000313" key="2">
    <source>
        <dbReference type="EMBL" id="CAI9591277.1"/>
    </source>
</evidence>